<sequence length="294" mass="34322">MAKLILNEAQTEQYLAEPSIKCDEKYEFDEELLKELHCNSYSGRAEEDVIGHVAKIFKVLDPIKVDSLDPFRLRMITFLLSLSRNEKMVDERGRWKNQHLGRVDDEEGLDPLEFIIRRNSKFKDHKKVDKTTKRALLYSWIEVGNNEGVIDEDISSNDDRDQTNLSMLTKPKIKIGDEFLKILHDKSFNGMDGSDINEHIGKVLEITKWIKIRNVDKNELRLHVFSKSLSGDAKKWWDNEGVATTWKELCDKFFHKCYPLSHVYKSNIPDGWVMKQITLNFYTGWHQNLTTTGN</sequence>
<dbReference type="AlphaFoldDB" id="A0A699IDB1"/>
<protein>
    <recommendedName>
        <fullName evidence="2">Reverse transcriptase domain-containing protein</fullName>
    </recommendedName>
</protein>
<comment type="caution">
    <text evidence="1">The sequence shown here is derived from an EMBL/GenBank/DDBJ whole genome shotgun (WGS) entry which is preliminary data.</text>
</comment>
<evidence type="ECO:0008006" key="2">
    <source>
        <dbReference type="Google" id="ProtNLM"/>
    </source>
</evidence>
<accession>A0A699IDB1</accession>
<gene>
    <name evidence="1" type="ORF">Tci_515172</name>
</gene>
<reference evidence="1" key="1">
    <citation type="journal article" date="2019" name="Sci. Rep.">
        <title>Draft genome of Tanacetum cinerariifolium, the natural source of mosquito coil.</title>
        <authorList>
            <person name="Yamashiro T."/>
            <person name="Shiraishi A."/>
            <person name="Satake H."/>
            <person name="Nakayama K."/>
        </authorList>
    </citation>
    <scope>NUCLEOTIDE SEQUENCE</scope>
</reference>
<name>A0A699IDB1_TANCI</name>
<organism evidence="1">
    <name type="scientific">Tanacetum cinerariifolium</name>
    <name type="common">Dalmatian daisy</name>
    <name type="synonym">Chrysanthemum cinerariifolium</name>
    <dbReference type="NCBI Taxonomy" id="118510"/>
    <lineage>
        <taxon>Eukaryota</taxon>
        <taxon>Viridiplantae</taxon>
        <taxon>Streptophyta</taxon>
        <taxon>Embryophyta</taxon>
        <taxon>Tracheophyta</taxon>
        <taxon>Spermatophyta</taxon>
        <taxon>Magnoliopsida</taxon>
        <taxon>eudicotyledons</taxon>
        <taxon>Gunneridae</taxon>
        <taxon>Pentapetalae</taxon>
        <taxon>asterids</taxon>
        <taxon>campanulids</taxon>
        <taxon>Asterales</taxon>
        <taxon>Asteraceae</taxon>
        <taxon>Asteroideae</taxon>
        <taxon>Anthemideae</taxon>
        <taxon>Anthemidinae</taxon>
        <taxon>Tanacetum</taxon>
    </lineage>
</organism>
<dbReference type="EMBL" id="BKCJ010278165">
    <property type="protein sequence ID" value="GEZ43199.1"/>
    <property type="molecule type" value="Genomic_DNA"/>
</dbReference>
<evidence type="ECO:0000313" key="1">
    <source>
        <dbReference type="EMBL" id="GEZ43199.1"/>
    </source>
</evidence>
<proteinExistence type="predicted"/>